<evidence type="ECO:0000256" key="1">
    <source>
        <dbReference type="SAM" id="Phobius"/>
    </source>
</evidence>
<proteinExistence type="predicted"/>
<organism evidence="2 3">
    <name type="scientific">Streptococcus minor</name>
    <dbReference type="NCBI Taxonomy" id="229549"/>
    <lineage>
        <taxon>Bacteria</taxon>
        <taxon>Bacillati</taxon>
        <taxon>Bacillota</taxon>
        <taxon>Bacilli</taxon>
        <taxon>Lactobacillales</taxon>
        <taxon>Streptococcaceae</taxon>
        <taxon>Streptococcus</taxon>
    </lineage>
</organism>
<keyword evidence="3" id="KW-1185">Reference proteome</keyword>
<gene>
    <name evidence="2" type="ORF">EII38_03655</name>
</gene>
<keyword evidence="1" id="KW-0472">Membrane</keyword>
<feature type="transmembrane region" description="Helical" evidence="1">
    <location>
        <begin position="111"/>
        <end position="133"/>
    </location>
</feature>
<feature type="transmembrane region" description="Helical" evidence="1">
    <location>
        <begin position="12"/>
        <end position="33"/>
    </location>
</feature>
<comment type="caution">
    <text evidence="2">The sequence shown here is derived from an EMBL/GenBank/DDBJ whole genome shotgun (WGS) entry which is preliminary data.</text>
</comment>
<dbReference type="EMBL" id="RQZA01000002">
    <property type="protein sequence ID" value="RRD31857.1"/>
    <property type="molecule type" value="Genomic_DNA"/>
</dbReference>
<accession>A0A3P1VDU5</accession>
<evidence type="ECO:0000313" key="2">
    <source>
        <dbReference type="EMBL" id="RRD31857.1"/>
    </source>
</evidence>
<name>A0A3P1VDU5_9STRE</name>
<evidence type="ECO:0000313" key="3">
    <source>
        <dbReference type="Proteomes" id="UP000281771"/>
    </source>
</evidence>
<protein>
    <submittedName>
        <fullName evidence="2">Uncharacterized protein</fullName>
    </submittedName>
</protein>
<dbReference type="Proteomes" id="UP000281771">
    <property type="component" value="Unassembled WGS sequence"/>
</dbReference>
<reference evidence="2 3" key="1">
    <citation type="submission" date="2018-11" db="EMBL/GenBank/DDBJ databases">
        <title>Genomes From Bacteria Associated with the Canine Oral Cavity: a Test Case for Automated Genome-Based Taxonomic Assignment.</title>
        <authorList>
            <person name="Coil D.A."/>
            <person name="Jospin G."/>
            <person name="Darling A.E."/>
            <person name="Wallis C."/>
            <person name="Davis I.J."/>
            <person name="Harris S."/>
            <person name="Eisen J.A."/>
            <person name="Holcombe L.J."/>
            <person name="O'Flynn C."/>
        </authorList>
    </citation>
    <scope>NUCLEOTIDE SEQUENCE [LARGE SCALE GENOMIC DNA]</scope>
    <source>
        <strain evidence="2 3">OH4621_COT-116</strain>
    </source>
</reference>
<feature type="transmembrane region" description="Helical" evidence="1">
    <location>
        <begin position="70"/>
        <end position="91"/>
    </location>
</feature>
<feature type="transmembrane region" description="Helical" evidence="1">
    <location>
        <begin position="39"/>
        <end position="63"/>
    </location>
</feature>
<dbReference type="STRING" id="1123309.GCA_000377005_01090"/>
<keyword evidence="1" id="KW-1133">Transmembrane helix</keyword>
<dbReference type="RefSeq" id="WP_124776134.1">
    <property type="nucleotide sequence ID" value="NZ_RQZA01000002.1"/>
</dbReference>
<sequence length="140" mass="15737">MENNEQSKDKRLIMLRIAYVSLLILLLSLVWAWMGSVILFLSIFSFGIPLIFIALPIAGLMMFNLKSNKAIFWGFICSLTPFVYLLPSAGYFPLERVSDSAGHVEQVSSGLSIAILLTSVVFFVVSTMSFFYCRSAYELK</sequence>
<keyword evidence="1" id="KW-0812">Transmembrane</keyword>
<dbReference type="AlphaFoldDB" id="A0A3P1VDU5"/>